<dbReference type="InterPro" id="IPR015424">
    <property type="entry name" value="PyrdxlP-dep_Trfase"/>
</dbReference>
<comment type="catalytic activity">
    <reaction evidence="4">
        <text>(sulfur carrier)-H + L-cysteine = (sulfur carrier)-SH + L-alanine</text>
        <dbReference type="Rhea" id="RHEA:43892"/>
        <dbReference type="Rhea" id="RHEA-COMP:14737"/>
        <dbReference type="Rhea" id="RHEA-COMP:14739"/>
        <dbReference type="ChEBI" id="CHEBI:29917"/>
        <dbReference type="ChEBI" id="CHEBI:35235"/>
        <dbReference type="ChEBI" id="CHEBI:57972"/>
        <dbReference type="ChEBI" id="CHEBI:64428"/>
        <dbReference type="EC" id="2.8.1.7"/>
    </reaction>
</comment>
<gene>
    <name evidence="7" type="ORF">AVDCRST_MAG92-5251</name>
</gene>
<protein>
    <submittedName>
        <fullName evidence="7">Cysteine desulfurase</fullName>
        <ecNumber evidence="7">2.8.1.7</ecNumber>
    </submittedName>
</protein>
<dbReference type="SUPFAM" id="SSF53383">
    <property type="entry name" value="PLP-dependent transferases"/>
    <property type="match status" value="1"/>
</dbReference>
<dbReference type="Gene3D" id="3.90.1150.10">
    <property type="entry name" value="Aspartate Aminotransferase, domain 1"/>
    <property type="match status" value="1"/>
</dbReference>
<evidence type="ECO:0000259" key="6">
    <source>
        <dbReference type="Pfam" id="PF00266"/>
    </source>
</evidence>
<dbReference type="InterPro" id="IPR020578">
    <property type="entry name" value="Aminotrans_V_PyrdxlP_BS"/>
</dbReference>
<keyword evidence="7" id="KW-0808">Transferase</keyword>
<dbReference type="EMBL" id="CADCTM010000901">
    <property type="protein sequence ID" value="CAA9302808.1"/>
    <property type="molecule type" value="Genomic_DNA"/>
</dbReference>
<dbReference type="Gene3D" id="3.40.640.10">
    <property type="entry name" value="Type I PLP-dependent aspartate aminotransferase-like (Major domain)"/>
    <property type="match status" value="1"/>
</dbReference>
<evidence type="ECO:0000256" key="5">
    <source>
        <dbReference type="RuleBase" id="RU004504"/>
    </source>
</evidence>
<dbReference type="InterPro" id="IPR015422">
    <property type="entry name" value="PyrdxlP-dep_Trfase_small"/>
</dbReference>
<dbReference type="Pfam" id="PF00266">
    <property type="entry name" value="Aminotran_5"/>
    <property type="match status" value="1"/>
</dbReference>
<name>A0A6J4KDL8_9CYAN</name>
<dbReference type="PANTHER" id="PTHR43586">
    <property type="entry name" value="CYSTEINE DESULFURASE"/>
    <property type="match status" value="1"/>
</dbReference>
<comment type="similarity">
    <text evidence="2">Belongs to the class-V pyridoxal-phosphate-dependent aminotransferase family. Csd subfamily.</text>
</comment>
<reference evidence="7" key="1">
    <citation type="submission" date="2020-02" db="EMBL/GenBank/DDBJ databases">
        <authorList>
            <person name="Meier V. D."/>
        </authorList>
    </citation>
    <scope>NUCLEOTIDE SEQUENCE</scope>
    <source>
        <strain evidence="7">AVDCRST_MAG92</strain>
    </source>
</reference>
<dbReference type="InterPro" id="IPR000192">
    <property type="entry name" value="Aminotrans_V_dom"/>
</dbReference>
<comment type="cofactor">
    <cofactor evidence="1 5">
        <name>pyridoxal 5'-phosphate</name>
        <dbReference type="ChEBI" id="CHEBI:597326"/>
    </cofactor>
</comment>
<proteinExistence type="inferred from homology"/>
<dbReference type="InterPro" id="IPR015421">
    <property type="entry name" value="PyrdxlP-dep_Trfase_major"/>
</dbReference>
<dbReference type="AlphaFoldDB" id="A0A6J4KDL8"/>
<keyword evidence="3" id="KW-0663">Pyridoxal phosphate</keyword>
<feature type="domain" description="Aminotransferase class V" evidence="6">
    <location>
        <begin position="42"/>
        <end position="432"/>
    </location>
</feature>
<dbReference type="PROSITE" id="PS00595">
    <property type="entry name" value="AA_TRANSFER_CLASS_5"/>
    <property type="match status" value="1"/>
</dbReference>
<sequence>MQLIKRQSKVATQSKTKMFECPEVLGAKHSVPLLDGRYVPQIFLDNAASTKPFKVVSDFLQEIQPYYSNIHRGTGFDSHFCTERYEEARRIVGEFVGWDSDRDVVIPVRNTTEGMNLLANTINFEAGDRVLTTILEHHSSDLPWRSKAKVEHLPINSEGQIDLAELERRLDPTQGRVRVVTMTGASNITGSVLPIHEIAALAHKYGALMVVDGAQLLPHRKLKMRHHSDPSHIDFVVFSGHKMNCPTGVGAVVGRRDIFAAAAPYQTGGGTISTVTVNSVTWAAPPDRNEAGTPNILGLLALARTIQVLEAVGMDAIDNHERELTALLLEKLNRIPQVKVLGSSDPEAVDKRVGAVSFTVAGVPHGLVAAVLSCEWGIAVRNGTFCAQPLMKHLLKTDQDFVCGSKSDDGNADGAVRASLGIHNTEKDIETLVEAVANIAQKQWKGEYDQDADSGEYLPRGFRFDFSGLPGFSTEPVVNSPIPTLHYQQHLPLVTVAGIGALLTTLWACFG</sequence>
<evidence type="ECO:0000256" key="4">
    <source>
        <dbReference type="ARBA" id="ARBA00050776"/>
    </source>
</evidence>
<dbReference type="GO" id="GO:0031071">
    <property type="term" value="F:cysteine desulfurase activity"/>
    <property type="evidence" value="ECO:0007669"/>
    <property type="project" value="UniProtKB-EC"/>
</dbReference>
<evidence type="ECO:0000256" key="3">
    <source>
        <dbReference type="ARBA" id="ARBA00022898"/>
    </source>
</evidence>
<evidence type="ECO:0000256" key="1">
    <source>
        <dbReference type="ARBA" id="ARBA00001933"/>
    </source>
</evidence>
<dbReference type="PANTHER" id="PTHR43586:SF8">
    <property type="entry name" value="CYSTEINE DESULFURASE 1, CHLOROPLASTIC"/>
    <property type="match status" value="1"/>
</dbReference>
<dbReference type="EC" id="2.8.1.7" evidence="7"/>
<organism evidence="7">
    <name type="scientific">uncultured Coleofasciculus sp</name>
    <dbReference type="NCBI Taxonomy" id="1267456"/>
    <lineage>
        <taxon>Bacteria</taxon>
        <taxon>Bacillati</taxon>
        <taxon>Cyanobacteriota</taxon>
        <taxon>Cyanophyceae</taxon>
        <taxon>Coleofasciculales</taxon>
        <taxon>Coleofasciculaceae</taxon>
        <taxon>Coleofasciculus</taxon>
        <taxon>environmental samples</taxon>
    </lineage>
</organism>
<evidence type="ECO:0000313" key="7">
    <source>
        <dbReference type="EMBL" id="CAA9302808.1"/>
    </source>
</evidence>
<evidence type="ECO:0000256" key="2">
    <source>
        <dbReference type="ARBA" id="ARBA00010447"/>
    </source>
</evidence>
<accession>A0A6J4KDL8</accession>